<gene>
    <name evidence="1" type="ORF">LZ480_09410</name>
</gene>
<dbReference type="EMBL" id="JAKZFC010000002">
    <property type="protein sequence ID" value="MCH7322109.1"/>
    <property type="molecule type" value="Genomic_DNA"/>
</dbReference>
<dbReference type="Proteomes" id="UP001316087">
    <property type="component" value="Unassembled WGS sequence"/>
</dbReference>
<organism evidence="1 2">
    <name type="scientific">Solibacillus palustris</name>
    <dbReference type="NCBI Taxonomy" id="2908203"/>
    <lineage>
        <taxon>Bacteria</taxon>
        <taxon>Bacillati</taxon>
        <taxon>Bacillota</taxon>
        <taxon>Bacilli</taxon>
        <taxon>Bacillales</taxon>
        <taxon>Caryophanaceae</taxon>
        <taxon>Solibacillus</taxon>
    </lineage>
</organism>
<protein>
    <submittedName>
        <fullName evidence="1">DUF4279 domain-containing protein</fullName>
    </submittedName>
</protein>
<dbReference type="Pfam" id="PF14106">
    <property type="entry name" value="DUF4279"/>
    <property type="match status" value="1"/>
</dbReference>
<accession>A0ABS9UCR6</accession>
<evidence type="ECO:0000313" key="1">
    <source>
        <dbReference type="EMBL" id="MCH7322109.1"/>
    </source>
</evidence>
<name>A0ABS9UCR6_9BACL</name>
<evidence type="ECO:0000313" key="2">
    <source>
        <dbReference type="Proteomes" id="UP001316087"/>
    </source>
</evidence>
<reference evidence="1 2" key="1">
    <citation type="submission" date="2022-03" db="EMBL/GenBank/DDBJ databases">
        <authorList>
            <person name="Jo J.-H."/>
            <person name="Im W.-T."/>
        </authorList>
    </citation>
    <scope>NUCLEOTIDE SEQUENCE [LARGE SCALE GENOMIC DNA]</scope>
    <source>
        <strain evidence="1 2">MA9</strain>
    </source>
</reference>
<sequence length="145" mass="17080">MKRDCVFIRFSIVADVWPIEAFTTEIGINPTEAYKIGDNYIRGTRQSKRFETVWSLESGEMKLHYEINMDSEFESLIAPLRPHIKLINEYKEKYQLTCIFFVHYNFYNAQTPGRRLDPSIIAFAHSIGAIIDIYIDNETDWDDEE</sequence>
<keyword evidence="2" id="KW-1185">Reference proteome</keyword>
<dbReference type="InterPro" id="IPR025459">
    <property type="entry name" value="DUF4279"/>
</dbReference>
<dbReference type="RefSeq" id="WP_241369149.1">
    <property type="nucleotide sequence ID" value="NZ_JAKZFC010000002.1"/>
</dbReference>
<proteinExistence type="predicted"/>
<comment type="caution">
    <text evidence="1">The sequence shown here is derived from an EMBL/GenBank/DDBJ whole genome shotgun (WGS) entry which is preliminary data.</text>
</comment>